<keyword evidence="3" id="KW-1185">Reference proteome</keyword>
<sequence length="109" mass="11500">MSERNFSHIAGNASDKIKSFLADRRKLFAAAGLQPNLEATFGDAIVGALNICEITVDQNPLEPLSKEATVVCQAKITQSMVNGHGTLHGGCSGMKPSPPPLLDSSKHTV</sequence>
<proteinExistence type="predicted"/>
<gene>
    <name evidence="2" type="ORF">D9757_002574</name>
</gene>
<organism evidence="2 3">
    <name type="scientific">Collybiopsis confluens</name>
    <dbReference type="NCBI Taxonomy" id="2823264"/>
    <lineage>
        <taxon>Eukaryota</taxon>
        <taxon>Fungi</taxon>
        <taxon>Dikarya</taxon>
        <taxon>Basidiomycota</taxon>
        <taxon>Agaricomycotina</taxon>
        <taxon>Agaricomycetes</taxon>
        <taxon>Agaricomycetidae</taxon>
        <taxon>Agaricales</taxon>
        <taxon>Marasmiineae</taxon>
        <taxon>Omphalotaceae</taxon>
        <taxon>Collybiopsis</taxon>
    </lineage>
</organism>
<accession>A0A8H5HWM7</accession>
<evidence type="ECO:0000313" key="2">
    <source>
        <dbReference type="EMBL" id="KAF5390701.1"/>
    </source>
</evidence>
<feature type="region of interest" description="Disordered" evidence="1">
    <location>
        <begin position="85"/>
        <end position="109"/>
    </location>
</feature>
<evidence type="ECO:0000256" key="1">
    <source>
        <dbReference type="SAM" id="MobiDB-lite"/>
    </source>
</evidence>
<dbReference type="EMBL" id="JAACJN010000014">
    <property type="protein sequence ID" value="KAF5390701.1"/>
    <property type="molecule type" value="Genomic_DNA"/>
</dbReference>
<dbReference type="AlphaFoldDB" id="A0A8H5HWM7"/>
<name>A0A8H5HWM7_9AGAR</name>
<reference evidence="2 3" key="1">
    <citation type="journal article" date="2020" name="ISME J.">
        <title>Uncovering the hidden diversity of litter-decomposition mechanisms in mushroom-forming fungi.</title>
        <authorList>
            <person name="Floudas D."/>
            <person name="Bentzer J."/>
            <person name="Ahren D."/>
            <person name="Johansson T."/>
            <person name="Persson P."/>
            <person name="Tunlid A."/>
        </authorList>
    </citation>
    <scope>NUCLEOTIDE SEQUENCE [LARGE SCALE GENOMIC DNA]</scope>
    <source>
        <strain evidence="2 3">CBS 406.79</strain>
    </source>
</reference>
<dbReference type="OrthoDB" id="2831072at2759"/>
<protein>
    <submittedName>
        <fullName evidence="2">Uncharacterized protein</fullName>
    </submittedName>
</protein>
<comment type="caution">
    <text evidence="2">The sequence shown here is derived from an EMBL/GenBank/DDBJ whole genome shotgun (WGS) entry which is preliminary data.</text>
</comment>
<dbReference type="Proteomes" id="UP000518752">
    <property type="component" value="Unassembled WGS sequence"/>
</dbReference>
<evidence type="ECO:0000313" key="3">
    <source>
        <dbReference type="Proteomes" id="UP000518752"/>
    </source>
</evidence>